<evidence type="ECO:0000256" key="3">
    <source>
        <dbReference type="ARBA" id="ARBA00022630"/>
    </source>
</evidence>
<evidence type="ECO:0000256" key="2">
    <source>
        <dbReference type="ARBA" id="ARBA00012393"/>
    </source>
</evidence>
<name>A0A6C1DQN9_SACPS</name>
<organism evidence="14 15">
    <name type="scientific">Saccharomyces pastorianus</name>
    <name type="common">Lager yeast</name>
    <name type="synonym">Saccharomyces cerevisiae x Saccharomyces eubayanus</name>
    <dbReference type="NCBI Taxonomy" id="27292"/>
    <lineage>
        <taxon>Eukaryota</taxon>
        <taxon>Fungi</taxon>
        <taxon>Dikarya</taxon>
        <taxon>Ascomycota</taxon>
        <taxon>Saccharomycotina</taxon>
        <taxon>Saccharomycetes</taxon>
        <taxon>Saccharomycetales</taxon>
        <taxon>Saccharomycetaceae</taxon>
        <taxon>Saccharomyces</taxon>
    </lineage>
</organism>
<evidence type="ECO:0000313" key="15">
    <source>
        <dbReference type="Proteomes" id="UP000501346"/>
    </source>
</evidence>
<keyword evidence="5 14" id="KW-0808">Transferase</keyword>
<dbReference type="Proteomes" id="UP000501346">
    <property type="component" value="Chromosome ScIV"/>
</dbReference>
<evidence type="ECO:0000256" key="10">
    <source>
        <dbReference type="ARBA" id="ARBA00031145"/>
    </source>
</evidence>
<evidence type="ECO:0000256" key="9">
    <source>
        <dbReference type="ARBA" id="ARBA00022840"/>
    </source>
</evidence>
<dbReference type="GO" id="GO:0006747">
    <property type="term" value="P:FAD biosynthetic process"/>
    <property type="evidence" value="ECO:0007669"/>
    <property type="project" value="TreeGrafter"/>
</dbReference>
<evidence type="ECO:0000256" key="4">
    <source>
        <dbReference type="ARBA" id="ARBA00022643"/>
    </source>
</evidence>
<comment type="catalytic activity">
    <reaction evidence="12">
        <text>FMN + ATP + H(+) = FAD + diphosphate</text>
        <dbReference type="Rhea" id="RHEA:17237"/>
        <dbReference type="ChEBI" id="CHEBI:15378"/>
        <dbReference type="ChEBI" id="CHEBI:30616"/>
        <dbReference type="ChEBI" id="CHEBI:33019"/>
        <dbReference type="ChEBI" id="CHEBI:57692"/>
        <dbReference type="ChEBI" id="CHEBI:58210"/>
        <dbReference type="EC" id="2.7.7.2"/>
    </reaction>
</comment>
<evidence type="ECO:0000256" key="5">
    <source>
        <dbReference type="ARBA" id="ARBA00022679"/>
    </source>
</evidence>
<keyword evidence="6" id="KW-0548">Nucleotidyltransferase</keyword>
<comment type="pathway">
    <text evidence="1">Cofactor biosynthesis; FAD biosynthesis; FAD from FMN: step 1/1.</text>
</comment>
<dbReference type="CDD" id="cd23948">
    <property type="entry name" value="FAD_synthase"/>
    <property type="match status" value="1"/>
</dbReference>
<evidence type="ECO:0000256" key="6">
    <source>
        <dbReference type="ARBA" id="ARBA00022695"/>
    </source>
</evidence>
<dbReference type="InterPro" id="IPR002500">
    <property type="entry name" value="PAPS_reduct_dom"/>
</dbReference>
<dbReference type="PANTHER" id="PTHR23293:SF9">
    <property type="entry name" value="FAD SYNTHASE"/>
    <property type="match status" value="1"/>
</dbReference>
<keyword evidence="9" id="KW-0067">ATP-binding</keyword>
<evidence type="ECO:0000256" key="11">
    <source>
        <dbReference type="ARBA" id="ARBA00031871"/>
    </source>
</evidence>
<gene>
    <name evidence="14" type="primary">FAD1_1</name>
    <name evidence="14" type="ORF">GRS66_000701</name>
</gene>
<dbReference type="AlphaFoldDB" id="A0A6C1DQN9"/>
<dbReference type="EMBL" id="CP048985">
    <property type="protein sequence ID" value="QID78494.1"/>
    <property type="molecule type" value="Genomic_DNA"/>
</dbReference>
<dbReference type="FunFam" id="3.40.50.620:FF:000245">
    <property type="entry name" value="FAD synthetase"/>
    <property type="match status" value="1"/>
</dbReference>
<evidence type="ECO:0000256" key="7">
    <source>
        <dbReference type="ARBA" id="ARBA00022741"/>
    </source>
</evidence>
<keyword evidence="15" id="KW-1185">Reference proteome</keyword>
<keyword evidence="7" id="KW-0547">Nucleotide-binding</keyword>
<evidence type="ECO:0000259" key="13">
    <source>
        <dbReference type="Pfam" id="PF01507"/>
    </source>
</evidence>
<sequence length="306" mass="35557">MQLSKAAEMCYEITNSYLHIDQKSQIIASTQEAIRLTRKYLLSEIFVRWSPLNGEISFSYNGGKDCQVLLLLYLSCLWEYFFIKAQNSQFDFEFQSFPMQRLPTVFIDQEETFPTLENFVLETSERYCLSLYESQRQSGASVNMADAFRDFIKIYPETEAIVIGIRHTDPFGETLKPIQRTDSNWPDFMRLQPLLHWDLTNIWSFLLYSNEPICGLYGKGFTSIGGINNSLPNPHLRKDSNNPALHFEWEIVHAFGKDAEGEHSSAINTSPISVVDKERFSKYHDNYYPGWYLIDDTLERAGRIKN</sequence>
<reference evidence="14 15" key="1">
    <citation type="journal article" date="2019" name="BMC Genomics">
        <title>Chromosome level assembly and comparative genome analysis confirm lager-brewing yeasts originated from a single hybridization.</title>
        <authorList>
            <person name="Salazar A.N."/>
            <person name="Gorter de Vries A.R."/>
            <person name="van den Broek M."/>
            <person name="Brouwers N."/>
            <person name="de la Torre Cortes P."/>
            <person name="Kuijpers N.G.A."/>
            <person name="Daran J.G."/>
            <person name="Abeel T."/>
        </authorList>
    </citation>
    <scope>NUCLEOTIDE SEQUENCE [LARGE SCALE GENOMIC DNA]</scope>
    <source>
        <strain evidence="14 15">CBS 1483</strain>
    </source>
</reference>
<evidence type="ECO:0000256" key="8">
    <source>
        <dbReference type="ARBA" id="ARBA00022827"/>
    </source>
</evidence>
<dbReference type="EC" id="2.7.7.2" evidence="2"/>
<dbReference type="GO" id="GO:0003919">
    <property type="term" value="F:FMN adenylyltransferase activity"/>
    <property type="evidence" value="ECO:0007669"/>
    <property type="project" value="UniProtKB-EC"/>
</dbReference>
<evidence type="ECO:0000313" key="14">
    <source>
        <dbReference type="EMBL" id="QID78494.1"/>
    </source>
</evidence>
<protein>
    <recommendedName>
        <fullName evidence="2">FAD synthase</fullName>
        <ecNumber evidence="2">2.7.7.2</ecNumber>
    </recommendedName>
    <alternativeName>
        <fullName evidence="10">FAD pyrophosphorylase</fullName>
    </alternativeName>
    <alternativeName>
        <fullName evidence="11">FMN adenylyltransferase</fullName>
    </alternativeName>
</protein>
<dbReference type="SUPFAM" id="SSF52402">
    <property type="entry name" value="Adenine nucleotide alpha hydrolases-like"/>
    <property type="match status" value="1"/>
</dbReference>
<dbReference type="GO" id="GO:0005524">
    <property type="term" value="F:ATP binding"/>
    <property type="evidence" value="ECO:0007669"/>
    <property type="project" value="UniProtKB-KW"/>
</dbReference>
<dbReference type="Pfam" id="PF01507">
    <property type="entry name" value="PAPS_reduct"/>
    <property type="match status" value="1"/>
</dbReference>
<dbReference type="InterPro" id="IPR014729">
    <property type="entry name" value="Rossmann-like_a/b/a_fold"/>
</dbReference>
<keyword evidence="4" id="KW-0288">FMN</keyword>
<evidence type="ECO:0000256" key="12">
    <source>
        <dbReference type="ARBA" id="ARBA00049494"/>
    </source>
</evidence>
<feature type="domain" description="Phosphoadenosine phosphosulphate reductase" evidence="13">
    <location>
        <begin position="56"/>
        <end position="231"/>
    </location>
</feature>
<keyword evidence="3" id="KW-0285">Flavoprotein</keyword>
<accession>A0A6C1DQN9</accession>
<proteinExistence type="predicted"/>
<dbReference type="Gene3D" id="3.40.50.620">
    <property type="entry name" value="HUPs"/>
    <property type="match status" value="1"/>
</dbReference>
<keyword evidence="8" id="KW-0274">FAD</keyword>
<dbReference type="PANTHER" id="PTHR23293">
    <property type="entry name" value="FAD SYNTHETASE-RELATED FMN ADENYLYLTRANSFERASE"/>
    <property type="match status" value="1"/>
</dbReference>
<dbReference type="OrthoDB" id="270728at2759"/>
<evidence type="ECO:0000256" key="1">
    <source>
        <dbReference type="ARBA" id="ARBA00004726"/>
    </source>
</evidence>